<proteinExistence type="inferred from homology"/>
<keyword evidence="10" id="KW-1185">Reference proteome</keyword>
<keyword evidence="2 7" id="KW-0813">Transport</keyword>
<evidence type="ECO:0000256" key="4">
    <source>
        <dbReference type="ARBA" id="ARBA00022692"/>
    </source>
</evidence>
<dbReference type="PANTHER" id="PTHR43744">
    <property type="entry name" value="ABC TRANSPORTER PERMEASE PROTEIN MG189-RELATED-RELATED"/>
    <property type="match status" value="1"/>
</dbReference>
<feature type="transmembrane region" description="Helical" evidence="7">
    <location>
        <begin position="21"/>
        <end position="40"/>
    </location>
</feature>
<evidence type="ECO:0000313" key="9">
    <source>
        <dbReference type="EMBL" id="MDQ7876540.1"/>
    </source>
</evidence>
<organism evidence="9 10">
    <name type="scientific">Microbacterium psychrotolerans</name>
    <dbReference type="NCBI Taxonomy" id="3068321"/>
    <lineage>
        <taxon>Bacteria</taxon>
        <taxon>Bacillati</taxon>
        <taxon>Actinomycetota</taxon>
        <taxon>Actinomycetes</taxon>
        <taxon>Micrococcales</taxon>
        <taxon>Microbacteriaceae</taxon>
        <taxon>Microbacterium</taxon>
    </lineage>
</organism>
<keyword evidence="6 7" id="KW-0472">Membrane</keyword>
<dbReference type="Pfam" id="PF00528">
    <property type="entry name" value="BPD_transp_1"/>
    <property type="match status" value="1"/>
</dbReference>
<evidence type="ECO:0000256" key="6">
    <source>
        <dbReference type="ARBA" id="ARBA00023136"/>
    </source>
</evidence>
<dbReference type="RefSeq" id="WP_308865940.1">
    <property type="nucleotide sequence ID" value="NZ_JAVFWO010000001.1"/>
</dbReference>
<evidence type="ECO:0000256" key="1">
    <source>
        <dbReference type="ARBA" id="ARBA00004651"/>
    </source>
</evidence>
<evidence type="ECO:0000313" key="10">
    <source>
        <dbReference type="Proteomes" id="UP001235133"/>
    </source>
</evidence>
<dbReference type="Gene3D" id="1.10.3720.10">
    <property type="entry name" value="MetI-like"/>
    <property type="match status" value="1"/>
</dbReference>
<evidence type="ECO:0000256" key="3">
    <source>
        <dbReference type="ARBA" id="ARBA00022475"/>
    </source>
</evidence>
<keyword evidence="4 7" id="KW-0812">Transmembrane</keyword>
<feature type="transmembrane region" description="Helical" evidence="7">
    <location>
        <begin position="114"/>
        <end position="136"/>
    </location>
</feature>
<dbReference type="PANTHER" id="PTHR43744:SF12">
    <property type="entry name" value="ABC TRANSPORTER PERMEASE PROTEIN MG189-RELATED"/>
    <property type="match status" value="1"/>
</dbReference>
<comment type="similarity">
    <text evidence="7">Belongs to the binding-protein-dependent transport system permease family.</text>
</comment>
<dbReference type="InterPro" id="IPR035906">
    <property type="entry name" value="MetI-like_sf"/>
</dbReference>
<accession>A0ABU0YXN2</accession>
<dbReference type="SUPFAM" id="SSF161098">
    <property type="entry name" value="MetI-like"/>
    <property type="match status" value="1"/>
</dbReference>
<evidence type="ECO:0000256" key="5">
    <source>
        <dbReference type="ARBA" id="ARBA00022989"/>
    </source>
</evidence>
<comment type="caution">
    <text evidence="9">The sequence shown here is derived from an EMBL/GenBank/DDBJ whole genome shotgun (WGS) entry which is preliminary data.</text>
</comment>
<keyword evidence="3" id="KW-1003">Cell membrane</keyword>
<evidence type="ECO:0000259" key="8">
    <source>
        <dbReference type="PROSITE" id="PS50928"/>
    </source>
</evidence>
<dbReference type="PROSITE" id="PS50928">
    <property type="entry name" value="ABC_TM1"/>
    <property type="match status" value="1"/>
</dbReference>
<name>A0ABU0YXN2_9MICO</name>
<evidence type="ECO:0000256" key="7">
    <source>
        <dbReference type="RuleBase" id="RU363032"/>
    </source>
</evidence>
<feature type="domain" description="ABC transmembrane type-1" evidence="8">
    <location>
        <begin position="79"/>
        <end position="270"/>
    </location>
</feature>
<evidence type="ECO:0000256" key="2">
    <source>
        <dbReference type="ARBA" id="ARBA00022448"/>
    </source>
</evidence>
<feature type="transmembrane region" description="Helical" evidence="7">
    <location>
        <begin position="253"/>
        <end position="275"/>
    </location>
</feature>
<protein>
    <submittedName>
        <fullName evidence="9">Carbohydrate ABC transporter permease</fullName>
    </submittedName>
</protein>
<feature type="transmembrane region" description="Helical" evidence="7">
    <location>
        <begin position="78"/>
        <end position="102"/>
    </location>
</feature>
<keyword evidence="5 7" id="KW-1133">Transmembrane helix</keyword>
<gene>
    <name evidence="9" type="ORF">Q9R08_00980</name>
</gene>
<dbReference type="Proteomes" id="UP001235133">
    <property type="component" value="Unassembled WGS sequence"/>
</dbReference>
<sequence length="286" mass="31160">MTAYTPSVVATARRSRGRRQWGVHTGLLVLVALSLAPYVFMLTTSVKTNQQYNESFWAIAFPFHWENFATAWVQIQPYLIASIAVAVASVLGIIAVSLLAGFVFARFTFRGRGLLYTLIAALLMVPSIASLIPLFLMMRDFGLLNTMAVLIIPQIAAGAVLGTILMRTYIEGIPQTIFEAAQIDGAGPIRVFRSIMLPLSLPVIGTVSLITIQAVWNDFFWPLLTVTDNSLRTVSVGLLFFQGQSATAFGPMFAGYLLASVPLLILFVFFSKYFLAGVQGGIPGSH</sequence>
<dbReference type="InterPro" id="IPR000515">
    <property type="entry name" value="MetI-like"/>
</dbReference>
<comment type="subcellular location">
    <subcellularLocation>
        <location evidence="1 7">Cell membrane</location>
        <topology evidence="1 7">Multi-pass membrane protein</topology>
    </subcellularLocation>
</comment>
<feature type="transmembrane region" description="Helical" evidence="7">
    <location>
        <begin position="148"/>
        <end position="170"/>
    </location>
</feature>
<reference evidence="9 10" key="1">
    <citation type="submission" date="2023-08" db="EMBL/GenBank/DDBJ databases">
        <title>Microbacterium psychrotolerans sp. nov., a psychrotolerant bacterium isolated from soil in Heilongjiang Province, China.</title>
        <authorList>
            <person name="An P."/>
            <person name="Zhao D."/>
            <person name="Xiang H."/>
        </authorList>
    </citation>
    <scope>NUCLEOTIDE SEQUENCE [LARGE SCALE GENOMIC DNA]</scope>
    <source>
        <strain evidence="9 10">QXD-8</strain>
    </source>
</reference>
<dbReference type="CDD" id="cd06261">
    <property type="entry name" value="TM_PBP2"/>
    <property type="match status" value="1"/>
</dbReference>
<dbReference type="EMBL" id="JAVFWO010000001">
    <property type="protein sequence ID" value="MDQ7876540.1"/>
    <property type="molecule type" value="Genomic_DNA"/>
</dbReference>
<feature type="transmembrane region" description="Helical" evidence="7">
    <location>
        <begin position="191"/>
        <end position="213"/>
    </location>
</feature>